<evidence type="ECO:0000256" key="3">
    <source>
        <dbReference type="SAM" id="SignalP"/>
    </source>
</evidence>
<evidence type="ECO:0000256" key="2">
    <source>
        <dbReference type="ARBA" id="ARBA00022777"/>
    </source>
</evidence>
<dbReference type="AlphaFoldDB" id="A0AAD3CQY8"/>
<name>A0AAD3CQY8_9STRA</name>
<accession>A0AAD3CQY8</accession>
<keyword evidence="1" id="KW-0808">Transferase</keyword>
<dbReference type="Gene3D" id="3.40.367.20">
    <property type="match status" value="1"/>
</dbReference>
<dbReference type="PANTHER" id="PTHR47363">
    <property type="entry name" value="GLUCOKINASE"/>
    <property type="match status" value="1"/>
</dbReference>
<dbReference type="GO" id="GO:0005524">
    <property type="term" value="F:ATP binding"/>
    <property type="evidence" value="ECO:0007669"/>
    <property type="project" value="InterPro"/>
</dbReference>
<evidence type="ECO:0000313" key="4">
    <source>
        <dbReference type="EMBL" id="GFH49551.1"/>
    </source>
</evidence>
<keyword evidence="3" id="KW-0732">Signal</keyword>
<dbReference type="Pfam" id="PF02685">
    <property type="entry name" value="Glucokinase"/>
    <property type="match status" value="1"/>
</dbReference>
<dbReference type="EMBL" id="BLLK01000038">
    <property type="protein sequence ID" value="GFH49551.1"/>
    <property type="molecule type" value="Genomic_DNA"/>
</dbReference>
<dbReference type="InterPro" id="IPR003836">
    <property type="entry name" value="Glucokinase"/>
</dbReference>
<sequence>MTRSISPVIAAAALVALSLVPLVKAKSSKNEKLKAASTYLMIGDIGGTNCRLGLYKPGSDKADFEKIYSNSACITDDTKSFAKDIFLPFLKESGLDLSSKTIVACFAIAGPVKDNRVVLSNLNNTVIDGAEIEACKDGLLANIKRCKIINDFVGQGYGLLDLDLDTEVVELIPGSKERMSKTGPKACLGAGTGLGECYLTTSSLHPEEGYECYASEGGHVDYTPRSELEVKLAHHLQKKFHEPHRVSAERIISGRGLANVYDFLAKTFPKKVNTNIQAEFQEAGDLQGKVVGMSANDDKHPCELCVQAMEIMMSAYGAEAGNCAVKFIPTGGLYVSGGLTPKNIKFIQGEDSPFMKAYKDKGRLSGLVKDIPLFAVMVEDIGLRGARVCAMREYCSMN</sequence>
<organism evidence="4 5">
    <name type="scientific">Chaetoceros tenuissimus</name>
    <dbReference type="NCBI Taxonomy" id="426638"/>
    <lineage>
        <taxon>Eukaryota</taxon>
        <taxon>Sar</taxon>
        <taxon>Stramenopiles</taxon>
        <taxon>Ochrophyta</taxon>
        <taxon>Bacillariophyta</taxon>
        <taxon>Coscinodiscophyceae</taxon>
        <taxon>Chaetocerotophycidae</taxon>
        <taxon>Chaetocerotales</taxon>
        <taxon>Chaetocerotaceae</taxon>
        <taxon>Chaetoceros</taxon>
    </lineage>
</organism>
<evidence type="ECO:0000256" key="1">
    <source>
        <dbReference type="ARBA" id="ARBA00022679"/>
    </source>
</evidence>
<evidence type="ECO:0008006" key="6">
    <source>
        <dbReference type="Google" id="ProtNLM"/>
    </source>
</evidence>
<dbReference type="NCBIfam" id="TIGR00749">
    <property type="entry name" value="glk"/>
    <property type="match status" value="1"/>
</dbReference>
<protein>
    <recommendedName>
        <fullName evidence="6">Glucokinase</fullName>
    </recommendedName>
</protein>
<feature type="signal peptide" evidence="3">
    <location>
        <begin position="1"/>
        <end position="25"/>
    </location>
</feature>
<dbReference type="PANTHER" id="PTHR47363:SF1">
    <property type="entry name" value="GLUCOKINASE"/>
    <property type="match status" value="1"/>
</dbReference>
<reference evidence="4 5" key="1">
    <citation type="journal article" date="2021" name="Sci. Rep.">
        <title>The genome of the diatom Chaetoceros tenuissimus carries an ancient integrated fragment of an extant virus.</title>
        <authorList>
            <person name="Hongo Y."/>
            <person name="Kimura K."/>
            <person name="Takaki Y."/>
            <person name="Yoshida Y."/>
            <person name="Baba S."/>
            <person name="Kobayashi G."/>
            <person name="Nagasaki K."/>
            <person name="Hano T."/>
            <person name="Tomaru Y."/>
        </authorList>
    </citation>
    <scope>NUCLEOTIDE SEQUENCE [LARGE SCALE GENOMIC DNA]</scope>
    <source>
        <strain evidence="4 5">NIES-3715</strain>
    </source>
</reference>
<dbReference type="Proteomes" id="UP001054902">
    <property type="component" value="Unassembled WGS sequence"/>
</dbReference>
<dbReference type="SUPFAM" id="SSF53067">
    <property type="entry name" value="Actin-like ATPase domain"/>
    <property type="match status" value="1"/>
</dbReference>
<keyword evidence="2" id="KW-0418">Kinase</keyword>
<dbReference type="GO" id="GO:0005536">
    <property type="term" value="F:D-glucose binding"/>
    <property type="evidence" value="ECO:0007669"/>
    <property type="project" value="InterPro"/>
</dbReference>
<feature type="chain" id="PRO_5042219760" description="Glucokinase" evidence="3">
    <location>
        <begin position="26"/>
        <end position="398"/>
    </location>
</feature>
<gene>
    <name evidence="4" type="ORF">CTEN210_06027</name>
</gene>
<keyword evidence="5" id="KW-1185">Reference proteome</keyword>
<dbReference type="Gene3D" id="3.30.420.40">
    <property type="match status" value="1"/>
</dbReference>
<dbReference type="CDD" id="cd24008">
    <property type="entry name" value="ASKHA_NBD_GLK"/>
    <property type="match status" value="1"/>
</dbReference>
<dbReference type="InterPro" id="IPR043129">
    <property type="entry name" value="ATPase_NBD"/>
</dbReference>
<comment type="caution">
    <text evidence="4">The sequence shown here is derived from an EMBL/GenBank/DDBJ whole genome shotgun (WGS) entry which is preliminary data.</text>
</comment>
<evidence type="ECO:0000313" key="5">
    <source>
        <dbReference type="Proteomes" id="UP001054902"/>
    </source>
</evidence>
<proteinExistence type="predicted"/>
<dbReference type="GO" id="GO:0006096">
    <property type="term" value="P:glycolytic process"/>
    <property type="evidence" value="ECO:0007669"/>
    <property type="project" value="InterPro"/>
</dbReference>
<dbReference type="GO" id="GO:0004340">
    <property type="term" value="F:glucokinase activity"/>
    <property type="evidence" value="ECO:0007669"/>
    <property type="project" value="InterPro"/>
</dbReference>